<name>A0A8K0CW37_IGNLU</name>
<feature type="compositionally biased region" description="Basic and acidic residues" evidence="8">
    <location>
        <begin position="132"/>
        <end position="143"/>
    </location>
</feature>
<dbReference type="GO" id="GO:0003676">
    <property type="term" value="F:nucleic acid binding"/>
    <property type="evidence" value="ECO:0007669"/>
    <property type="project" value="InterPro"/>
</dbReference>
<dbReference type="PANTHER" id="PTHR37984:SF5">
    <property type="entry name" value="PROTEIN NYNRIN-LIKE"/>
    <property type="match status" value="1"/>
</dbReference>
<evidence type="ECO:0000313" key="10">
    <source>
        <dbReference type="EMBL" id="KAF2890545.1"/>
    </source>
</evidence>
<dbReference type="Pfam" id="PF17921">
    <property type="entry name" value="Integrase_H2C2"/>
    <property type="match status" value="1"/>
</dbReference>
<dbReference type="PROSITE" id="PS50994">
    <property type="entry name" value="INTEGRASE"/>
    <property type="match status" value="1"/>
</dbReference>
<evidence type="ECO:0000256" key="7">
    <source>
        <dbReference type="ARBA" id="ARBA00022918"/>
    </source>
</evidence>
<dbReference type="GO" id="GO:0004519">
    <property type="term" value="F:endonuclease activity"/>
    <property type="evidence" value="ECO:0007669"/>
    <property type="project" value="UniProtKB-KW"/>
</dbReference>
<keyword evidence="11" id="KW-1185">Reference proteome</keyword>
<feature type="compositionally biased region" description="Low complexity" evidence="8">
    <location>
        <begin position="22"/>
        <end position="32"/>
    </location>
</feature>
<evidence type="ECO:0000256" key="8">
    <source>
        <dbReference type="SAM" id="MobiDB-lite"/>
    </source>
</evidence>
<dbReference type="Gene3D" id="1.10.340.70">
    <property type="match status" value="1"/>
</dbReference>
<dbReference type="EMBL" id="VTPC01050337">
    <property type="protein sequence ID" value="KAF2890545.1"/>
    <property type="molecule type" value="Genomic_DNA"/>
</dbReference>
<dbReference type="OrthoDB" id="125159at2759"/>
<keyword evidence="3" id="KW-0548">Nucleotidyltransferase</keyword>
<keyword evidence="4" id="KW-0540">Nuclease</keyword>
<comment type="caution">
    <text evidence="10">The sequence shown here is derived from an EMBL/GenBank/DDBJ whole genome shotgun (WGS) entry which is preliminary data.</text>
</comment>
<dbReference type="InterPro" id="IPR041373">
    <property type="entry name" value="RT_RNaseH"/>
</dbReference>
<dbReference type="InterPro" id="IPR036397">
    <property type="entry name" value="RNaseH_sf"/>
</dbReference>
<evidence type="ECO:0000256" key="1">
    <source>
        <dbReference type="ARBA" id="ARBA00012493"/>
    </source>
</evidence>
<dbReference type="InterPro" id="IPR041588">
    <property type="entry name" value="Integrase_H2C2"/>
</dbReference>
<feature type="region of interest" description="Disordered" evidence="8">
    <location>
        <begin position="361"/>
        <end position="570"/>
    </location>
</feature>
<dbReference type="EC" id="2.7.7.49" evidence="1"/>
<keyword evidence="5" id="KW-0255">Endonuclease</keyword>
<feature type="region of interest" description="Disordered" evidence="8">
    <location>
        <begin position="1"/>
        <end position="33"/>
    </location>
</feature>
<feature type="compositionally biased region" description="Low complexity" evidence="8">
    <location>
        <begin position="514"/>
        <end position="525"/>
    </location>
</feature>
<feature type="compositionally biased region" description="Low complexity" evidence="8">
    <location>
        <begin position="414"/>
        <end position="425"/>
    </location>
</feature>
<accession>A0A8K0CW37</accession>
<evidence type="ECO:0000256" key="3">
    <source>
        <dbReference type="ARBA" id="ARBA00022695"/>
    </source>
</evidence>
<feature type="domain" description="Integrase catalytic" evidence="9">
    <location>
        <begin position="308"/>
        <end position="420"/>
    </location>
</feature>
<dbReference type="AlphaFoldDB" id="A0A8K0CW37"/>
<evidence type="ECO:0000256" key="6">
    <source>
        <dbReference type="ARBA" id="ARBA00022801"/>
    </source>
</evidence>
<dbReference type="InterPro" id="IPR001584">
    <property type="entry name" value="Integrase_cat-core"/>
</dbReference>
<dbReference type="Pfam" id="PF17917">
    <property type="entry name" value="RT_RNaseH"/>
    <property type="match status" value="1"/>
</dbReference>
<dbReference type="InterPro" id="IPR012337">
    <property type="entry name" value="RNaseH-like_sf"/>
</dbReference>
<keyword evidence="7" id="KW-0695">RNA-directed DNA polymerase</keyword>
<dbReference type="Gene3D" id="3.30.420.10">
    <property type="entry name" value="Ribonuclease H-like superfamily/Ribonuclease H"/>
    <property type="match status" value="1"/>
</dbReference>
<dbReference type="PANTHER" id="PTHR37984">
    <property type="entry name" value="PROTEIN CBG26694"/>
    <property type="match status" value="1"/>
</dbReference>
<dbReference type="GO" id="GO:0016787">
    <property type="term" value="F:hydrolase activity"/>
    <property type="evidence" value="ECO:0007669"/>
    <property type="project" value="UniProtKB-KW"/>
</dbReference>
<evidence type="ECO:0000256" key="5">
    <source>
        <dbReference type="ARBA" id="ARBA00022759"/>
    </source>
</evidence>
<keyword evidence="6" id="KW-0378">Hydrolase</keyword>
<reference evidence="10" key="1">
    <citation type="submission" date="2019-08" db="EMBL/GenBank/DDBJ databases">
        <title>The genome of the North American firefly Photinus pyralis.</title>
        <authorList>
            <consortium name="Photinus pyralis genome working group"/>
            <person name="Fallon T.R."/>
            <person name="Sander Lower S.E."/>
            <person name="Weng J.-K."/>
        </authorList>
    </citation>
    <scope>NUCLEOTIDE SEQUENCE</scope>
    <source>
        <strain evidence="10">TRF0915ILg1</strain>
        <tissue evidence="10">Whole body</tissue>
    </source>
</reference>
<dbReference type="InterPro" id="IPR050951">
    <property type="entry name" value="Retrovirus_Pol_polyprotein"/>
</dbReference>
<sequence>MDLEGARSRRLPQFEDRPGEPAPASSARPGPAIRIANGREWCRDGRGSIPGEQHRRPASHHLIRECEVPAARDTPYLEDKAFVLRTDSKVLTWLNQMKDKNAKLTRWSLELQRFSFTIEHCPGKANELPDLLSRDPDAVRETADASDDDDILPPTPAAPPATASLPVLAANPIEAPSLAEEVRAAQRPDGVFTQPAIRLLQDLQVQPPQHGWQRGFVGNYSTEDGLLFFGPAKKLYVPEEVRPRVLYEHHDATLAGHPGEDETVRSIQDQFHWATLSRETRGYIKQCLLCAQYKRRPHQPEAPLRPRQPQQPFEVLACDLLGPYPETAAGHKYILVVTDLFTRWVEAFPLRATTAAVVRGASRRKYSPAGVTHERSSRTTGRNFLGAPGSVPAAAGERSPGAEENAQSPAGQSPPGRVGRPPEGRLVQPPPPSERRHRSLPQAPPLLERSPLPRRLGYSRAEPRAARGSSPQPRPSTPARVSTSSAATTRSTIASQIPARRPRPDPGPATSEAPLPVRPEVVRPVSNHPTPGAKRPLLDRRRRPRRQTLRQPAADSSTPEACTTTSSSGTVSVRECRDAKCCVGAMTLVQVNPNNLTNPSALVPRVV</sequence>
<dbReference type="SUPFAM" id="SSF53098">
    <property type="entry name" value="Ribonuclease H-like"/>
    <property type="match status" value="1"/>
</dbReference>
<feature type="compositionally biased region" description="Low complexity" evidence="8">
    <location>
        <begin position="477"/>
        <end position="492"/>
    </location>
</feature>
<proteinExistence type="predicted"/>
<dbReference type="GO" id="GO:0003964">
    <property type="term" value="F:RNA-directed DNA polymerase activity"/>
    <property type="evidence" value="ECO:0007669"/>
    <property type="project" value="UniProtKB-KW"/>
</dbReference>
<evidence type="ECO:0000256" key="2">
    <source>
        <dbReference type="ARBA" id="ARBA00022679"/>
    </source>
</evidence>
<gene>
    <name evidence="10" type="ORF">ILUMI_15628</name>
</gene>
<feature type="compositionally biased region" description="Low complexity" evidence="8">
    <location>
        <begin position="445"/>
        <end position="456"/>
    </location>
</feature>
<evidence type="ECO:0000256" key="4">
    <source>
        <dbReference type="ARBA" id="ARBA00022722"/>
    </source>
</evidence>
<feature type="compositionally biased region" description="Basic and acidic residues" evidence="8">
    <location>
        <begin position="1"/>
        <end position="19"/>
    </location>
</feature>
<evidence type="ECO:0000259" key="9">
    <source>
        <dbReference type="PROSITE" id="PS50994"/>
    </source>
</evidence>
<organism evidence="10 11">
    <name type="scientific">Ignelater luminosus</name>
    <name type="common">Cucubano</name>
    <name type="synonym">Pyrophorus luminosus</name>
    <dbReference type="NCBI Taxonomy" id="2038154"/>
    <lineage>
        <taxon>Eukaryota</taxon>
        <taxon>Metazoa</taxon>
        <taxon>Ecdysozoa</taxon>
        <taxon>Arthropoda</taxon>
        <taxon>Hexapoda</taxon>
        <taxon>Insecta</taxon>
        <taxon>Pterygota</taxon>
        <taxon>Neoptera</taxon>
        <taxon>Endopterygota</taxon>
        <taxon>Coleoptera</taxon>
        <taxon>Polyphaga</taxon>
        <taxon>Elateriformia</taxon>
        <taxon>Elateroidea</taxon>
        <taxon>Elateridae</taxon>
        <taxon>Agrypninae</taxon>
        <taxon>Pyrophorini</taxon>
        <taxon>Ignelater</taxon>
    </lineage>
</organism>
<feature type="region of interest" description="Disordered" evidence="8">
    <location>
        <begin position="127"/>
        <end position="163"/>
    </location>
</feature>
<keyword evidence="2" id="KW-0808">Transferase</keyword>
<dbReference type="GO" id="GO:0015074">
    <property type="term" value="P:DNA integration"/>
    <property type="evidence" value="ECO:0007669"/>
    <property type="project" value="InterPro"/>
</dbReference>
<evidence type="ECO:0000313" key="11">
    <source>
        <dbReference type="Proteomes" id="UP000801492"/>
    </source>
</evidence>
<dbReference type="Proteomes" id="UP000801492">
    <property type="component" value="Unassembled WGS sequence"/>
</dbReference>
<protein>
    <recommendedName>
        <fullName evidence="1">RNA-directed DNA polymerase</fullName>
        <ecNumber evidence="1">2.7.7.49</ecNumber>
    </recommendedName>
</protein>